<keyword evidence="1" id="KW-0812">Transmembrane</keyword>
<protein>
    <submittedName>
        <fullName evidence="2">Uncharacterized protein</fullName>
    </submittedName>
</protein>
<reference evidence="2 3" key="1">
    <citation type="journal article" date="2015" name="Nature">
        <title>rRNA introns, odd ribosomes, and small enigmatic genomes across a large radiation of phyla.</title>
        <authorList>
            <person name="Brown C.T."/>
            <person name="Hug L.A."/>
            <person name="Thomas B.C."/>
            <person name="Sharon I."/>
            <person name="Castelle C.J."/>
            <person name="Singh A."/>
            <person name="Wilkins M.J."/>
            <person name="Williams K.H."/>
            <person name="Banfield J.F."/>
        </authorList>
    </citation>
    <scope>NUCLEOTIDE SEQUENCE [LARGE SCALE GENOMIC DNA]</scope>
</reference>
<dbReference type="Proteomes" id="UP000034316">
    <property type="component" value="Unassembled WGS sequence"/>
</dbReference>
<keyword evidence="1" id="KW-1133">Transmembrane helix</keyword>
<dbReference type="AlphaFoldDB" id="A0A0G0D764"/>
<evidence type="ECO:0000256" key="1">
    <source>
        <dbReference type="SAM" id="Phobius"/>
    </source>
</evidence>
<feature type="transmembrane region" description="Helical" evidence="1">
    <location>
        <begin position="7"/>
        <end position="40"/>
    </location>
</feature>
<dbReference type="EMBL" id="LBRB01000003">
    <property type="protein sequence ID" value="KKP89088.1"/>
    <property type="molecule type" value="Genomic_DNA"/>
</dbReference>
<feature type="transmembrane region" description="Helical" evidence="1">
    <location>
        <begin position="120"/>
        <end position="141"/>
    </location>
</feature>
<accession>A0A0G0D764</accession>
<proteinExistence type="predicted"/>
<gene>
    <name evidence="2" type="ORF">UR93_C0003G0025</name>
</gene>
<sequence length="152" mass="18331">MKTNFLLFIVLGLLVGWVQLILFNLNIFLNIYLIISTILLIIDNKSQLKLAIFFLIYSILIIHNSYFGIIFILTILWLYIAKYLLNFYNNFSFLPKIIIIFLLTIFWHFIFWIIFKSTFWQIIFVYALFETLIIYLIVSFYRSKQNKLIITS</sequence>
<evidence type="ECO:0000313" key="2">
    <source>
        <dbReference type="EMBL" id="KKP89088.1"/>
    </source>
</evidence>
<feature type="transmembrane region" description="Helical" evidence="1">
    <location>
        <begin position="52"/>
        <end position="81"/>
    </location>
</feature>
<organism evidence="2 3">
    <name type="scientific">Berkelbacteria bacterium GW2011_GWA2_35_9</name>
    <dbReference type="NCBI Taxonomy" id="1618333"/>
    <lineage>
        <taxon>Bacteria</taxon>
        <taxon>Candidatus Berkelbacteria</taxon>
    </lineage>
</organism>
<name>A0A0G0D764_9BACT</name>
<feature type="transmembrane region" description="Helical" evidence="1">
    <location>
        <begin position="93"/>
        <end position="114"/>
    </location>
</feature>
<keyword evidence="1" id="KW-0472">Membrane</keyword>
<evidence type="ECO:0000313" key="3">
    <source>
        <dbReference type="Proteomes" id="UP000034316"/>
    </source>
</evidence>
<comment type="caution">
    <text evidence="2">The sequence shown here is derived from an EMBL/GenBank/DDBJ whole genome shotgun (WGS) entry which is preliminary data.</text>
</comment>
<dbReference type="STRING" id="1618333.UR93_C0003G0025"/>